<dbReference type="AlphaFoldDB" id="A0A0E9QAL6"/>
<accession>A0A0E9QAL6</accession>
<dbReference type="EMBL" id="GBXM01095409">
    <property type="protein sequence ID" value="JAH13168.1"/>
    <property type="molecule type" value="Transcribed_RNA"/>
</dbReference>
<reference evidence="1" key="1">
    <citation type="submission" date="2014-11" db="EMBL/GenBank/DDBJ databases">
        <authorList>
            <person name="Amaro Gonzalez C."/>
        </authorList>
    </citation>
    <scope>NUCLEOTIDE SEQUENCE</scope>
</reference>
<organism evidence="1">
    <name type="scientific">Anguilla anguilla</name>
    <name type="common">European freshwater eel</name>
    <name type="synonym">Muraena anguilla</name>
    <dbReference type="NCBI Taxonomy" id="7936"/>
    <lineage>
        <taxon>Eukaryota</taxon>
        <taxon>Metazoa</taxon>
        <taxon>Chordata</taxon>
        <taxon>Craniata</taxon>
        <taxon>Vertebrata</taxon>
        <taxon>Euteleostomi</taxon>
        <taxon>Actinopterygii</taxon>
        <taxon>Neopterygii</taxon>
        <taxon>Teleostei</taxon>
        <taxon>Anguilliformes</taxon>
        <taxon>Anguillidae</taxon>
        <taxon>Anguilla</taxon>
    </lineage>
</organism>
<protein>
    <submittedName>
        <fullName evidence="1">Uncharacterized protein</fullName>
    </submittedName>
</protein>
<reference evidence="1" key="2">
    <citation type="journal article" date="2015" name="Fish Shellfish Immunol.">
        <title>Early steps in the European eel (Anguilla anguilla)-Vibrio vulnificus interaction in the gills: Role of the RtxA13 toxin.</title>
        <authorList>
            <person name="Callol A."/>
            <person name="Pajuelo D."/>
            <person name="Ebbesson L."/>
            <person name="Teles M."/>
            <person name="MacKenzie S."/>
            <person name="Amaro C."/>
        </authorList>
    </citation>
    <scope>NUCLEOTIDE SEQUENCE</scope>
</reference>
<name>A0A0E9QAL6_ANGAN</name>
<sequence>MLGTMAHINQAIAVMFLPYCESLWISE</sequence>
<proteinExistence type="predicted"/>
<evidence type="ECO:0000313" key="1">
    <source>
        <dbReference type="EMBL" id="JAH13168.1"/>
    </source>
</evidence>